<evidence type="ECO:0000313" key="7">
    <source>
        <dbReference type="Proteomes" id="UP000504603"/>
    </source>
</evidence>
<comment type="catalytic activity">
    <reaction evidence="1 5">
        <text>S-ubiquitinyl-[E2 ubiquitin-conjugating enzyme]-L-cysteine + [acceptor protein]-L-lysine = [E2 ubiquitin-conjugating enzyme]-L-cysteine + N(6)-ubiquitinyl-[acceptor protein]-L-lysine.</text>
        <dbReference type="EC" id="2.3.2.27"/>
    </reaction>
</comment>
<dbReference type="InterPro" id="IPR011989">
    <property type="entry name" value="ARM-like"/>
</dbReference>
<dbReference type="UniPathway" id="UPA00143"/>
<dbReference type="InterPro" id="IPR003613">
    <property type="entry name" value="Ubox_domain"/>
</dbReference>
<dbReference type="Proteomes" id="UP000504603">
    <property type="component" value="Unplaced"/>
</dbReference>
<dbReference type="SUPFAM" id="SSF57850">
    <property type="entry name" value="RING/U-box"/>
    <property type="match status" value="1"/>
</dbReference>
<dbReference type="GO" id="GO:0061630">
    <property type="term" value="F:ubiquitin protein ligase activity"/>
    <property type="evidence" value="ECO:0007669"/>
    <property type="project" value="UniProtKB-UniRule"/>
</dbReference>
<dbReference type="Gene3D" id="1.25.10.10">
    <property type="entry name" value="Leucine-rich Repeat Variant"/>
    <property type="match status" value="1"/>
</dbReference>
<keyword evidence="4 5" id="KW-0833">Ubl conjugation pathway</keyword>
<dbReference type="SUPFAM" id="SSF48371">
    <property type="entry name" value="ARM repeat"/>
    <property type="match status" value="1"/>
</dbReference>
<organism evidence="7 8">
    <name type="scientific">Momordica charantia</name>
    <name type="common">Bitter gourd</name>
    <name type="synonym">Balsam pear</name>
    <dbReference type="NCBI Taxonomy" id="3673"/>
    <lineage>
        <taxon>Eukaryota</taxon>
        <taxon>Viridiplantae</taxon>
        <taxon>Streptophyta</taxon>
        <taxon>Embryophyta</taxon>
        <taxon>Tracheophyta</taxon>
        <taxon>Spermatophyta</taxon>
        <taxon>Magnoliopsida</taxon>
        <taxon>eudicotyledons</taxon>
        <taxon>Gunneridae</taxon>
        <taxon>Pentapetalae</taxon>
        <taxon>rosids</taxon>
        <taxon>fabids</taxon>
        <taxon>Cucurbitales</taxon>
        <taxon>Cucurbitaceae</taxon>
        <taxon>Momordiceae</taxon>
        <taxon>Momordica</taxon>
    </lineage>
</organism>
<dbReference type="InterPro" id="IPR013083">
    <property type="entry name" value="Znf_RING/FYVE/PHD"/>
</dbReference>
<proteinExistence type="predicted"/>
<dbReference type="InterPro" id="IPR058678">
    <property type="entry name" value="ARM_PUB"/>
</dbReference>
<dbReference type="InterPro" id="IPR016024">
    <property type="entry name" value="ARM-type_fold"/>
</dbReference>
<evidence type="ECO:0000256" key="1">
    <source>
        <dbReference type="ARBA" id="ARBA00000900"/>
    </source>
</evidence>
<reference evidence="8" key="1">
    <citation type="submission" date="2025-08" db="UniProtKB">
        <authorList>
            <consortium name="RefSeq"/>
        </authorList>
    </citation>
    <scope>IDENTIFICATION</scope>
    <source>
        <strain evidence="8">OHB3-1</strain>
    </source>
</reference>
<comment type="function">
    <text evidence="5">Functions as an E3 ubiquitin ligase.</text>
</comment>
<dbReference type="PANTHER" id="PTHR22849">
    <property type="entry name" value="WDSAM1 PROTEIN"/>
    <property type="match status" value="1"/>
</dbReference>
<evidence type="ECO:0000256" key="4">
    <source>
        <dbReference type="ARBA" id="ARBA00022786"/>
    </source>
</evidence>
<dbReference type="GeneID" id="111015879"/>
<feature type="domain" description="U-box" evidence="6">
    <location>
        <begin position="25"/>
        <end position="99"/>
    </location>
</feature>
<dbReference type="OrthoDB" id="10064100at2759"/>
<dbReference type="CDD" id="cd16664">
    <property type="entry name" value="RING-Ubox_PUB"/>
    <property type="match status" value="1"/>
</dbReference>
<dbReference type="PANTHER" id="PTHR22849:SF139">
    <property type="entry name" value="U-BOX DOMAIN-CONTAINING PROTEIN"/>
    <property type="match status" value="1"/>
</dbReference>
<dbReference type="EC" id="2.3.2.27" evidence="5"/>
<evidence type="ECO:0000313" key="8">
    <source>
        <dbReference type="RefSeq" id="XP_022146747.1"/>
    </source>
</evidence>
<keyword evidence="3 5" id="KW-0808">Transferase</keyword>
<accession>A0A6J1D0F8</accession>
<dbReference type="Pfam" id="PF25598">
    <property type="entry name" value="ARM_PUB"/>
    <property type="match status" value="1"/>
</dbReference>
<dbReference type="InterPro" id="IPR045185">
    <property type="entry name" value="PUB22/23/24-like"/>
</dbReference>
<dbReference type="SMART" id="SM00504">
    <property type="entry name" value="Ubox"/>
    <property type="match status" value="1"/>
</dbReference>
<dbReference type="KEGG" id="mcha:111015879"/>
<protein>
    <recommendedName>
        <fullName evidence="5 6">U-box domain-containing protein</fullName>
        <ecNumber evidence="5">2.3.2.27</ecNumber>
    </recommendedName>
    <alternativeName>
        <fullName evidence="5">RING-type E3 ubiquitin transferase PUB</fullName>
    </alternativeName>
</protein>
<comment type="pathway">
    <text evidence="2 5">Protein modification; protein ubiquitination.</text>
</comment>
<evidence type="ECO:0000256" key="3">
    <source>
        <dbReference type="ARBA" id="ARBA00022679"/>
    </source>
</evidence>
<dbReference type="Pfam" id="PF04564">
    <property type="entry name" value="U-box"/>
    <property type="match status" value="1"/>
</dbReference>
<sequence length="438" mass="48929">MISSWRRRRATRQREVEGRGAVELTIPTHFRCPISLDLMKDPVTLSTGITYDRASIETWIEGGNFSCPITNQPLVSLDPIPNHNIRKMIQDWCVDNRAYGIERIPTPRVPLSSVQLLEILSKITAATRRGDAEECQSLVERIKRLGKESERNKKCIIANGTGHVLASAFEVFSRPETFEKSNEVLAEVLSAIATVFPLQEEAIKHLKSEASLQSLVWFLKGGDLSGRRSSVLVLKEIISSYPEKVTELAEIQGALEGFVKLIKEPICPSSRKASLLITYHAIASSSNPERFTKALLQMGFVSLLLETLVDAERSVCERALGAFDGICESKEGREEVYGHALTMPVIVKKILRVSDVATEISVAIVWKLVKHESREDGGVKVEALQVGAFQKLLLLLQVGCSEWTKEKATELLKLLNGLHRDRLECIESLDFKDLKRPF</sequence>
<dbReference type="Gene3D" id="3.30.40.10">
    <property type="entry name" value="Zinc/RING finger domain, C3HC4 (zinc finger)"/>
    <property type="match status" value="1"/>
</dbReference>
<name>A0A6J1D0F8_MOMCH</name>
<dbReference type="PROSITE" id="PS51698">
    <property type="entry name" value="U_BOX"/>
    <property type="match status" value="1"/>
</dbReference>
<gene>
    <name evidence="8" type="primary">LOC111015879</name>
</gene>
<keyword evidence="7" id="KW-1185">Reference proteome</keyword>
<dbReference type="GO" id="GO:0016567">
    <property type="term" value="P:protein ubiquitination"/>
    <property type="evidence" value="ECO:0007669"/>
    <property type="project" value="UniProtKB-UniRule"/>
</dbReference>
<dbReference type="AlphaFoldDB" id="A0A6J1D0F8"/>
<evidence type="ECO:0000256" key="2">
    <source>
        <dbReference type="ARBA" id="ARBA00004906"/>
    </source>
</evidence>
<dbReference type="RefSeq" id="XP_022146747.1">
    <property type="nucleotide sequence ID" value="XM_022291055.1"/>
</dbReference>
<dbReference type="InterPro" id="IPR045210">
    <property type="entry name" value="RING-Ubox_PUB"/>
</dbReference>
<evidence type="ECO:0000259" key="6">
    <source>
        <dbReference type="PROSITE" id="PS51698"/>
    </source>
</evidence>
<dbReference type="FunFam" id="3.30.40.10:FF:000442">
    <property type="entry name" value="RING-type E3 ubiquitin transferase"/>
    <property type="match status" value="1"/>
</dbReference>
<evidence type="ECO:0000256" key="5">
    <source>
        <dbReference type="RuleBase" id="RU369093"/>
    </source>
</evidence>